<dbReference type="GO" id="GO:0098552">
    <property type="term" value="C:side of membrane"/>
    <property type="evidence" value="ECO:0007669"/>
    <property type="project" value="UniProtKB-KW"/>
</dbReference>
<keyword evidence="7" id="KW-0325">Glycoprotein</keyword>
<feature type="domain" description="Trypanosome variant surface glycoprotein B-type N-terminal" evidence="10">
    <location>
        <begin position="18"/>
        <end position="182"/>
    </location>
</feature>
<feature type="signal peptide" evidence="9">
    <location>
        <begin position="1"/>
        <end position="23"/>
    </location>
</feature>
<sequence>MKRLTAVVLLVLWSHGRLQKSNAEPNAQAAEFNALCSILELANKGLTIGGVTTPPSIQTDIKFLTALNLSLAADDFFNQNFKRTDSPKGESEEWTENKATWAELQENIKAGNKGSLDTIIHRIEGEQRRIAARQVVNATLHKVASLKKALKSTPSSEDIKEAMQLVLYGDKEATRHRAKNIRLNCRERPEGVRPRRLSRPGSRYFASQRLRLFVRCSGQQRDQSLRRVRRIGNNNAHGLTDSNKRIHRHSKVLPRIREQTNTGSHTGSNT</sequence>
<gene>
    <name evidence="11" type="ORF">TEOVI_000881800</name>
</gene>
<keyword evidence="6" id="KW-0472">Membrane</keyword>
<dbReference type="EMBL" id="CZPT02000039">
    <property type="protein sequence ID" value="SCU64305.1"/>
    <property type="molecule type" value="Genomic_DNA"/>
</dbReference>
<evidence type="ECO:0000256" key="2">
    <source>
        <dbReference type="ARBA" id="ARBA00004609"/>
    </source>
</evidence>
<keyword evidence="5 9" id="KW-0732">Signal</keyword>
<evidence type="ECO:0000256" key="3">
    <source>
        <dbReference type="ARBA" id="ARBA00022475"/>
    </source>
</evidence>
<evidence type="ECO:0000256" key="9">
    <source>
        <dbReference type="SAM" id="SignalP"/>
    </source>
</evidence>
<evidence type="ECO:0000313" key="11">
    <source>
        <dbReference type="EMBL" id="SCU64305.1"/>
    </source>
</evidence>
<evidence type="ECO:0000256" key="4">
    <source>
        <dbReference type="ARBA" id="ARBA00022622"/>
    </source>
</evidence>
<evidence type="ECO:0000259" key="10">
    <source>
        <dbReference type="Pfam" id="PF13206"/>
    </source>
</evidence>
<evidence type="ECO:0000256" key="7">
    <source>
        <dbReference type="ARBA" id="ARBA00023180"/>
    </source>
</evidence>
<dbReference type="RefSeq" id="XP_067076086.1">
    <property type="nucleotide sequence ID" value="XM_067219985.1"/>
</dbReference>
<protein>
    <submittedName>
        <fullName evidence="11">Trypanosomal VSG domain containing protein, putative</fullName>
    </submittedName>
</protein>
<dbReference type="AlphaFoldDB" id="A0A1G4HYC3"/>
<name>A0A1G4HYC3_TRYEQ</name>
<reference evidence="11" key="1">
    <citation type="submission" date="2016-09" db="EMBL/GenBank/DDBJ databases">
        <authorList>
            <person name="Hebert L."/>
            <person name="Moumen B."/>
        </authorList>
    </citation>
    <scope>NUCLEOTIDE SEQUENCE [LARGE SCALE GENOMIC DNA]</scope>
    <source>
        <strain evidence="11">OVI</strain>
    </source>
</reference>
<comment type="subcellular location">
    <subcellularLocation>
        <location evidence="2">Cell membrane</location>
        <topology evidence="2">Lipid-anchor</topology>
        <topology evidence="2">GPI-anchor</topology>
    </subcellularLocation>
</comment>
<dbReference type="Pfam" id="PF13206">
    <property type="entry name" value="VSG_B"/>
    <property type="match status" value="1"/>
</dbReference>
<dbReference type="GO" id="GO:0005886">
    <property type="term" value="C:plasma membrane"/>
    <property type="evidence" value="ECO:0007669"/>
    <property type="project" value="UniProtKB-SubCell"/>
</dbReference>
<dbReference type="Proteomes" id="UP000195570">
    <property type="component" value="Unassembled WGS sequence"/>
</dbReference>
<keyword evidence="4" id="KW-0336">GPI-anchor</keyword>
<evidence type="ECO:0000256" key="8">
    <source>
        <dbReference type="ARBA" id="ARBA00023288"/>
    </source>
</evidence>
<evidence type="ECO:0000256" key="6">
    <source>
        <dbReference type="ARBA" id="ARBA00023136"/>
    </source>
</evidence>
<feature type="chain" id="PRO_5009235163" evidence="9">
    <location>
        <begin position="24"/>
        <end position="270"/>
    </location>
</feature>
<dbReference type="VEuPathDB" id="TriTrypDB:TEOVI_000881800"/>
<dbReference type="InterPro" id="IPR025932">
    <property type="entry name" value="Trypano_VSG_B_N_dom"/>
</dbReference>
<evidence type="ECO:0000256" key="1">
    <source>
        <dbReference type="ARBA" id="ARBA00002523"/>
    </source>
</evidence>
<dbReference type="GeneID" id="92382752"/>
<keyword evidence="8" id="KW-0449">Lipoprotein</keyword>
<proteinExistence type="predicted"/>
<keyword evidence="3" id="KW-1003">Cell membrane</keyword>
<organism evidence="11 12">
    <name type="scientific">Trypanosoma equiperdum</name>
    <dbReference type="NCBI Taxonomy" id="5694"/>
    <lineage>
        <taxon>Eukaryota</taxon>
        <taxon>Discoba</taxon>
        <taxon>Euglenozoa</taxon>
        <taxon>Kinetoplastea</taxon>
        <taxon>Metakinetoplastina</taxon>
        <taxon>Trypanosomatida</taxon>
        <taxon>Trypanosomatidae</taxon>
        <taxon>Trypanosoma</taxon>
    </lineage>
</organism>
<comment type="function">
    <text evidence="1">VSG forms a coat on the surface of the parasite. The trypanosome evades the immune response of the host by expressing a series of antigenically distinct VSGs from an estimated 1000 VSG genes.</text>
</comment>
<keyword evidence="12" id="KW-1185">Reference proteome</keyword>
<comment type="caution">
    <text evidence="11">The sequence shown here is derived from an EMBL/GenBank/DDBJ whole genome shotgun (WGS) entry which is preliminary data.</text>
</comment>
<evidence type="ECO:0000256" key="5">
    <source>
        <dbReference type="ARBA" id="ARBA00022729"/>
    </source>
</evidence>
<accession>A0A1G4HYC3</accession>
<evidence type="ECO:0000313" key="12">
    <source>
        <dbReference type="Proteomes" id="UP000195570"/>
    </source>
</evidence>